<dbReference type="InterPro" id="IPR036291">
    <property type="entry name" value="NAD(P)-bd_dom_sf"/>
</dbReference>
<keyword evidence="3" id="KW-0560">Oxidoreductase</keyword>
<protein>
    <submittedName>
        <fullName evidence="4">Short-chain dehydrogenase</fullName>
    </submittedName>
</protein>
<dbReference type="AlphaFoldDB" id="A0A132PCX6"/>
<dbReference type="PATRIC" id="fig|59750.3.peg.4740"/>
<dbReference type="STRING" id="59750.AWC31_31825"/>
<dbReference type="SUPFAM" id="SSF51735">
    <property type="entry name" value="NAD(P)-binding Rossmann-fold domains"/>
    <property type="match status" value="1"/>
</dbReference>
<keyword evidence="2" id="KW-0521">NADP</keyword>
<dbReference type="NCBIfam" id="NF005868">
    <property type="entry name" value="PRK07806.1"/>
    <property type="match status" value="1"/>
</dbReference>
<accession>A0A132PCX6</accession>
<evidence type="ECO:0000256" key="3">
    <source>
        <dbReference type="ARBA" id="ARBA00023002"/>
    </source>
</evidence>
<dbReference type="PANTHER" id="PTHR43391">
    <property type="entry name" value="RETINOL DEHYDROGENASE-RELATED"/>
    <property type="match status" value="1"/>
</dbReference>
<gene>
    <name evidence="4" type="ORF">AFM11_32070</name>
</gene>
<dbReference type="PRINTS" id="PR00081">
    <property type="entry name" value="GDHRDH"/>
</dbReference>
<dbReference type="RefSeq" id="WP_067857876.1">
    <property type="nucleotide sequence ID" value="NZ_LGTW01000030.1"/>
</dbReference>
<evidence type="ECO:0000256" key="1">
    <source>
        <dbReference type="ARBA" id="ARBA00006484"/>
    </source>
</evidence>
<dbReference type="Proteomes" id="UP000070612">
    <property type="component" value="Unassembled WGS sequence"/>
</dbReference>
<keyword evidence="5" id="KW-1185">Reference proteome</keyword>
<comment type="similarity">
    <text evidence="1">Belongs to the short-chain dehydrogenases/reductases (SDR) family.</text>
</comment>
<proteinExistence type="inferred from homology"/>
<dbReference type="InterPro" id="IPR002347">
    <property type="entry name" value="SDR_fam"/>
</dbReference>
<evidence type="ECO:0000313" key="5">
    <source>
        <dbReference type="Proteomes" id="UP000070612"/>
    </source>
</evidence>
<evidence type="ECO:0000256" key="2">
    <source>
        <dbReference type="ARBA" id="ARBA00022857"/>
    </source>
</evidence>
<dbReference type="Gene3D" id="3.40.50.720">
    <property type="entry name" value="NAD(P)-binding Rossmann-like Domain"/>
    <property type="match status" value="1"/>
</dbReference>
<sequence>MHENARIALVTGASRGIGAEVAQQLAGPDTHVIVNYREKAKRADTIADTIRSAGGHASTLGADISDEAAAAAMIDDVAHRFGKLDVLVLNASGGLELGADPGYAMRLNRDAQRRLAQLAMPLMPAGAHIVFVTSHQAHFFPHKAVPKGYAPIAASKRAGETALYTMRHEFDRRGIHFTVVSGDMIDGTIIIKLLERRDPSAVEARRSKSPLPTVSEFAAAIANAATTPHPSGIVYVGGPDYLDRMSA</sequence>
<evidence type="ECO:0000313" key="4">
    <source>
        <dbReference type="EMBL" id="KWX20179.1"/>
    </source>
</evidence>
<dbReference type="EMBL" id="LGTW01000030">
    <property type="protein sequence ID" value="KWX20179.1"/>
    <property type="molecule type" value="Genomic_DNA"/>
</dbReference>
<organism evidence="4 5">
    <name type="scientific">Mycolicibacterium wolinskyi</name>
    <dbReference type="NCBI Taxonomy" id="59750"/>
    <lineage>
        <taxon>Bacteria</taxon>
        <taxon>Bacillati</taxon>
        <taxon>Actinomycetota</taxon>
        <taxon>Actinomycetes</taxon>
        <taxon>Mycobacteriales</taxon>
        <taxon>Mycobacteriaceae</taxon>
        <taxon>Mycolicibacterium</taxon>
    </lineage>
</organism>
<name>A0A132PCX6_9MYCO</name>
<dbReference type="PANTHER" id="PTHR43391:SF14">
    <property type="entry name" value="DEHYDROGENASE_REDUCTASE SDR FAMILY PROTEIN 7-LIKE"/>
    <property type="match status" value="1"/>
</dbReference>
<reference evidence="4 5" key="1">
    <citation type="submission" date="2015-07" db="EMBL/GenBank/DDBJ databases">
        <title>A draft genome sequence of Mycobacterium wolinskyi.</title>
        <authorList>
            <person name="de Man T.J."/>
            <person name="Perry K.A."/>
            <person name="Coulliette A.D."/>
            <person name="Jensen B."/>
            <person name="Toney N.C."/>
            <person name="Limbago B.M."/>
            <person name="Noble-Wang J."/>
        </authorList>
    </citation>
    <scope>NUCLEOTIDE SEQUENCE [LARGE SCALE GENOMIC DNA]</scope>
    <source>
        <strain evidence="4 5">CDC_01</strain>
    </source>
</reference>
<dbReference type="Pfam" id="PF00106">
    <property type="entry name" value="adh_short"/>
    <property type="match status" value="1"/>
</dbReference>
<dbReference type="GO" id="GO:0016491">
    <property type="term" value="F:oxidoreductase activity"/>
    <property type="evidence" value="ECO:0007669"/>
    <property type="project" value="UniProtKB-KW"/>
</dbReference>
<comment type="caution">
    <text evidence="4">The sequence shown here is derived from an EMBL/GenBank/DDBJ whole genome shotgun (WGS) entry which is preliminary data.</text>
</comment>